<dbReference type="PANTHER" id="PTHR39583">
    <property type="entry name" value="TYPE II SECRETION SYSTEM PROTEIN J-RELATED"/>
    <property type="match status" value="1"/>
</dbReference>
<dbReference type="Pfam" id="PF07963">
    <property type="entry name" value="N_methyl"/>
    <property type="match status" value="1"/>
</dbReference>
<feature type="transmembrane region" description="Helical" evidence="10">
    <location>
        <begin position="12"/>
        <end position="30"/>
    </location>
</feature>
<evidence type="ECO:0000256" key="4">
    <source>
        <dbReference type="ARBA" id="ARBA00022475"/>
    </source>
</evidence>
<dbReference type="OrthoDB" id="3663486at2"/>
<dbReference type="GO" id="GO:0015627">
    <property type="term" value="C:type II protein secretion system complex"/>
    <property type="evidence" value="ECO:0007669"/>
    <property type="project" value="InterPro"/>
</dbReference>
<dbReference type="Gene3D" id="3.10.610.10">
    <property type="entry name" value="GSPII I/J protein-like"/>
    <property type="match status" value="1"/>
</dbReference>
<dbReference type="Proteomes" id="UP000317550">
    <property type="component" value="Chromosome"/>
</dbReference>
<evidence type="ECO:0000256" key="7">
    <source>
        <dbReference type="ARBA" id="ARBA00022692"/>
    </source>
</evidence>
<evidence type="ECO:0000256" key="5">
    <source>
        <dbReference type="ARBA" id="ARBA00022481"/>
    </source>
</evidence>
<dbReference type="PANTHER" id="PTHR39583:SF2">
    <property type="entry name" value="TYPE II SECRETION SYSTEM PROTEIN J"/>
    <property type="match status" value="1"/>
</dbReference>
<dbReference type="InterPro" id="IPR010055">
    <property type="entry name" value="T2SS_protein-GspJ"/>
</dbReference>
<name>A0A516SIJ4_9NEIS</name>
<keyword evidence="4" id="KW-1003">Cell membrane</keyword>
<dbReference type="SUPFAM" id="SSF54523">
    <property type="entry name" value="Pili subunits"/>
    <property type="match status" value="2"/>
</dbReference>
<keyword evidence="6" id="KW-0997">Cell inner membrane</keyword>
<dbReference type="Gene3D" id="2.10.70.20">
    <property type="entry name" value="gspk-gspi-gspj complex like domains"/>
    <property type="match status" value="1"/>
</dbReference>
<dbReference type="AlphaFoldDB" id="A0A516SIJ4"/>
<evidence type="ECO:0000256" key="9">
    <source>
        <dbReference type="ARBA" id="ARBA00023136"/>
    </source>
</evidence>
<dbReference type="NCBIfam" id="TIGR01711">
    <property type="entry name" value="gspJ"/>
    <property type="match status" value="1"/>
</dbReference>
<accession>A0A516SIJ4</accession>
<evidence type="ECO:0000256" key="6">
    <source>
        <dbReference type="ARBA" id="ARBA00022519"/>
    </source>
</evidence>
<dbReference type="InterPro" id="IPR045584">
    <property type="entry name" value="Pilin-like"/>
</dbReference>
<dbReference type="EMBL" id="CP041730">
    <property type="protein sequence ID" value="QDQ27974.1"/>
    <property type="molecule type" value="Genomic_DNA"/>
</dbReference>
<sequence>MRNRKGFTLIEILIALAVFSVLAVIAYQGVARMAIAKQVMDADNRKWRELTVAMARFEDDFSQAANRSYINQFGSTVDPLQGAAGPLNSSGALLELVRYDGDRLIHLGYRLRQGHLELLLWNTLHQAPRTEPTALALLDHVKDFKLRFLDQSKQWQLSWPAGQATKITALPRGVEITLTLESGEVITRLFALP</sequence>
<evidence type="ECO:0000256" key="2">
    <source>
        <dbReference type="ARBA" id="ARBA00011084"/>
    </source>
</evidence>
<keyword evidence="5" id="KW-0488">Methylation</keyword>
<dbReference type="PROSITE" id="PS00409">
    <property type="entry name" value="PROKAR_NTER_METHYL"/>
    <property type="match status" value="1"/>
</dbReference>
<evidence type="ECO:0000256" key="1">
    <source>
        <dbReference type="ARBA" id="ARBA00004377"/>
    </source>
</evidence>
<keyword evidence="8 10" id="KW-1133">Transmembrane helix</keyword>
<dbReference type="GO" id="GO:0005886">
    <property type="term" value="C:plasma membrane"/>
    <property type="evidence" value="ECO:0007669"/>
    <property type="project" value="UniProtKB-SubCell"/>
</dbReference>
<gene>
    <name evidence="11" type="primary">gspJ</name>
    <name evidence="11" type="ORF">FNU76_17385</name>
</gene>
<dbReference type="KEGG" id="cari:FNU76_17385"/>
<proteinExistence type="inferred from homology"/>
<comment type="similarity">
    <text evidence="2">Belongs to the GSP J family.</text>
</comment>
<evidence type="ECO:0000256" key="8">
    <source>
        <dbReference type="ARBA" id="ARBA00022989"/>
    </source>
</evidence>
<keyword evidence="12" id="KW-1185">Reference proteome</keyword>
<evidence type="ECO:0000313" key="12">
    <source>
        <dbReference type="Proteomes" id="UP000317550"/>
    </source>
</evidence>
<reference evidence="12" key="1">
    <citation type="submission" date="2019-07" db="EMBL/GenBank/DDBJ databases">
        <title>Chitinimonas sp. nov., isolated from Ny-Alesund, arctica soil.</title>
        <authorList>
            <person name="Xu Q."/>
            <person name="Peng F."/>
        </authorList>
    </citation>
    <scope>NUCLEOTIDE SEQUENCE [LARGE SCALE GENOMIC DNA]</scope>
    <source>
        <strain evidence="12">R3-44</strain>
    </source>
</reference>
<dbReference type="Pfam" id="PF11612">
    <property type="entry name" value="T2SSJ"/>
    <property type="match status" value="1"/>
</dbReference>
<dbReference type="InterPro" id="IPR051621">
    <property type="entry name" value="T2SS_protein_J"/>
</dbReference>
<dbReference type="InterPro" id="IPR012902">
    <property type="entry name" value="N_methyl_site"/>
</dbReference>
<keyword evidence="7 10" id="KW-0812">Transmembrane</keyword>
<dbReference type="RefSeq" id="WP_144279361.1">
    <property type="nucleotide sequence ID" value="NZ_CP041730.1"/>
</dbReference>
<evidence type="ECO:0000256" key="10">
    <source>
        <dbReference type="SAM" id="Phobius"/>
    </source>
</evidence>
<dbReference type="GO" id="GO:0015628">
    <property type="term" value="P:protein secretion by the type II secretion system"/>
    <property type="evidence" value="ECO:0007669"/>
    <property type="project" value="InterPro"/>
</dbReference>
<keyword evidence="9 10" id="KW-0472">Membrane</keyword>
<evidence type="ECO:0000256" key="3">
    <source>
        <dbReference type="ARBA" id="ARBA00021539"/>
    </source>
</evidence>
<organism evidence="11 12">
    <name type="scientific">Chitinimonas arctica</name>
    <dbReference type="NCBI Taxonomy" id="2594795"/>
    <lineage>
        <taxon>Bacteria</taxon>
        <taxon>Pseudomonadati</taxon>
        <taxon>Pseudomonadota</taxon>
        <taxon>Betaproteobacteria</taxon>
        <taxon>Neisseriales</taxon>
        <taxon>Chitinibacteraceae</taxon>
        <taxon>Chitinimonas</taxon>
    </lineage>
</organism>
<dbReference type="NCBIfam" id="TIGR02532">
    <property type="entry name" value="IV_pilin_GFxxxE"/>
    <property type="match status" value="1"/>
</dbReference>
<protein>
    <recommendedName>
        <fullName evidence="3">Type II secretion system protein J</fullName>
    </recommendedName>
</protein>
<evidence type="ECO:0000313" key="11">
    <source>
        <dbReference type="EMBL" id="QDQ27974.1"/>
    </source>
</evidence>
<comment type="subcellular location">
    <subcellularLocation>
        <location evidence="1">Cell inner membrane</location>
        <topology evidence="1">Single-pass membrane protein</topology>
    </subcellularLocation>
</comment>